<dbReference type="RefSeq" id="WP_169660013.1">
    <property type="nucleotide sequence ID" value="NZ_JABANE010000115.1"/>
</dbReference>
<evidence type="ECO:0000313" key="1">
    <source>
        <dbReference type="EMBL" id="NME71807.1"/>
    </source>
</evidence>
<dbReference type="InterPro" id="IPR008257">
    <property type="entry name" value="Pept_M19"/>
</dbReference>
<accession>A0A7X9RZT3</accession>
<protein>
    <submittedName>
        <fullName evidence="1">Peptidase M19</fullName>
    </submittedName>
</protein>
<dbReference type="GO" id="GO:0006508">
    <property type="term" value="P:proteolysis"/>
    <property type="evidence" value="ECO:0007669"/>
    <property type="project" value="InterPro"/>
</dbReference>
<evidence type="ECO:0000313" key="2">
    <source>
        <dbReference type="Proteomes" id="UP000576082"/>
    </source>
</evidence>
<name>A0A7X9RZT3_9BACT</name>
<organism evidence="1 2">
    <name type="scientific">Flammeovirga aprica JL-4</name>
    <dbReference type="NCBI Taxonomy" id="694437"/>
    <lineage>
        <taxon>Bacteria</taxon>
        <taxon>Pseudomonadati</taxon>
        <taxon>Bacteroidota</taxon>
        <taxon>Cytophagia</taxon>
        <taxon>Cytophagales</taxon>
        <taxon>Flammeovirgaceae</taxon>
        <taxon>Flammeovirga</taxon>
    </lineage>
</organism>
<dbReference type="AlphaFoldDB" id="A0A7X9RZT3"/>
<dbReference type="InterPro" id="IPR032466">
    <property type="entry name" value="Metal_Hydrolase"/>
</dbReference>
<keyword evidence="2" id="KW-1185">Reference proteome</keyword>
<comment type="caution">
    <text evidence="1">The sequence shown here is derived from an EMBL/GenBank/DDBJ whole genome shotgun (WGS) entry which is preliminary data.</text>
</comment>
<dbReference type="Proteomes" id="UP000576082">
    <property type="component" value="Unassembled WGS sequence"/>
</dbReference>
<dbReference type="EMBL" id="JABANE010000115">
    <property type="protein sequence ID" value="NME71807.1"/>
    <property type="molecule type" value="Genomic_DNA"/>
</dbReference>
<dbReference type="GO" id="GO:0070573">
    <property type="term" value="F:metallodipeptidase activity"/>
    <property type="evidence" value="ECO:0007669"/>
    <property type="project" value="InterPro"/>
</dbReference>
<dbReference type="SUPFAM" id="SSF51556">
    <property type="entry name" value="Metallo-dependent hydrolases"/>
    <property type="match status" value="1"/>
</dbReference>
<sequence>MNPKYFVDFHCHPALKPLGNSFNDNRITGRNNQNHKKNNSIYHQIRPNVFKKVVNLISTLTKFTQTDLMTLAESNVQIISASMYPIEKGFLNNRFKKGVITNTIGRLAMGVGKRRIGFIQDHDNYFKDLELEYEFYKELDNKVVTVRGKKVRYLIVNNFKEIEQKLSMQNDIKTVFIVLSIEGLHSLNTGLSNKDSRCNPMEVKANIETIKGWDHKVLYATVAHHFWNELCGHANSLNGFVDWITDQQYGMDRGITALGYEVIDKLLSKQNGHRILIDVKHMNYKSRNAYYDYLEQHYPNENIPIIVSHGALNGLKSYKSPVNANTSGKNFLTQEINFYDNEIVKIAKSNGLFCFQLDERRLIKDVKNVPKSLTKRGMLKNRSKLLWNQIQHFVEILDREGFSKIWNYMAIGSDYDGIINPLSGFWTAKEIKSLYSNLVMHAENYLNGKECLLKQTNKIEAITAIDKIFRTNALQFLEKNLKTSEVKKPA</sequence>
<gene>
    <name evidence="1" type="ORF">HHU12_27830</name>
</gene>
<reference evidence="1 2" key="1">
    <citation type="submission" date="2020-04" db="EMBL/GenBank/DDBJ databases">
        <title>Flammeovirga sp. SR4, a novel species isolated from seawater.</title>
        <authorList>
            <person name="Wang X."/>
        </authorList>
    </citation>
    <scope>NUCLEOTIDE SEQUENCE [LARGE SCALE GENOMIC DNA]</scope>
    <source>
        <strain evidence="1 2">ATCC 23126</strain>
    </source>
</reference>
<proteinExistence type="predicted"/>
<dbReference type="Pfam" id="PF01244">
    <property type="entry name" value="Peptidase_M19"/>
    <property type="match status" value="1"/>
</dbReference>
<dbReference type="Gene3D" id="3.20.20.140">
    <property type="entry name" value="Metal-dependent hydrolases"/>
    <property type="match status" value="1"/>
</dbReference>